<dbReference type="EMBL" id="JBEXAC010000002">
    <property type="protein sequence ID" value="MET6998691.1"/>
    <property type="molecule type" value="Genomic_DNA"/>
</dbReference>
<gene>
    <name evidence="3" type="ORF">ABR189_15005</name>
</gene>
<dbReference type="Proteomes" id="UP001549749">
    <property type="component" value="Unassembled WGS sequence"/>
</dbReference>
<evidence type="ECO:0000259" key="2">
    <source>
        <dbReference type="Pfam" id="PF16344"/>
    </source>
</evidence>
<dbReference type="PANTHER" id="PTHR30273:SF2">
    <property type="entry name" value="PROTEIN FECR"/>
    <property type="match status" value="1"/>
</dbReference>
<comment type="caution">
    <text evidence="3">The sequence shown here is derived from an EMBL/GenBank/DDBJ whole genome shotgun (WGS) entry which is preliminary data.</text>
</comment>
<dbReference type="Gene3D" id="3.55.50.30">
    <property type="match status" value="1"/>
</dbReference>
<dbReference type="Pfam" id="PF16344">
    <property type="entry name" value="FecR_C"/>
    <property type="match status" value="1"/>
</dbReference>
<dbReference type="Gene3D" id="2.60.120.1440">
    <property type="match status" value="1"/>
</dbReference>
<dbReference type="InterPro" id="IPR012373">
    <property type="entry name" value="Ferrdict_sens_TM"/>
</dbReference>
<reference evidence="3 4" key="1">
    <citation type="submission" date="2024-06" db="EMBL/GenBank/DDBJ databases">
        <title>Chitinophaga defluvii sp. nov., isolated from municipal sewage.</title>
        <authorList>
            <person name="Zhang L."/>
        </authorList>
    </citation>
    <scope>NUCLEOTIDE SEQUENCE [LARGE SCALE GENOMIC DNA]</scope>
    <source>
        <strain evidence="3 4">H8</strain>
    </source>
</reference>
<dbReference type="PIRSF" id="PIRSF018266">
    <property type="entry name" value="FecR"/>
    <property type="match status" value="1"/>
</dbReference>
<keyword evidence="4" id="KW-1185">Reference proteome</keyword>
<accession>A0ABV2T6Q0</accession>
<dbReference type="InterPro" id="IPR032508">
    <property type="entry name" value="FecR_C"/>
</dbReference>
<name>A0ABV2T6Q0_9BACT</name>
<protein>
    <submittedName>
        <fullName evidence="3">FecR domain-containing protein</fullName>
    </submittedName>
</protein>
<evidence type="ECO:0000259" key="1">
    <source>
        <dbReference type="Pfam" id="PF04773"/>
    </source>
</evidence>
<evidence type="ECO:0000313" key="3">
    <source>
        <dbReference type="EMBL" id="MET6998691.1"/>
    </source>
</evidence>
<dbReference type="InterPro" id="IPR006860">
    <property type="entry name" value="FecR"/>
</dbReference>
<feature type="domain" description="FecR protein" evidence="1">
    <location>
        <begin position="167"/>
        <end position="250"/>
    </location>
</feature>
<sequence length="372" mass="41652">MKKISDAMCGVKPFFLSYIIESAKFIMKAEEKLLLQKFLKGRCSDKELAQVKVLLEQPGVDGVLDELITIQSGEQWYGTLEPDQALLDLTARKKAEAAKRFAEGKSSQPELKKRWLFGRLNILQHAAIWAGVILVGTLAVWQYKNVVHHTEQVAYVERVNSKGLPLRYVLPDSSEVFLGAASSLRYPENFKGDTREIELQGEAFFQVNRNPEKPFIIHTGNVQTKVLGTSFKVEAFGQNPIVVSVATGKVGVSQHTGNTSKTLALLTPGKQVIWDQQKQVASEHNVDIYSLESWKTGDLSFEEQPLSAIVGEIQRRFGVKIHFADATLAETRVSVTFPAGKPIENVMYILSETGRFSYQTTDNLVYKIYPKK</sequence>
<proteinExistence type="predicted"/>
<dbReference type="Pfam" id="PF04773">
    <property type="entry name" value="FecR"/>
    <property type="match status" value="1"/>
</dbReference>
<dbReference type="PANTHER" id="PTHR30273">
    <property type="entry name" value="PERIPLASMIC SIGNAL SENSOR AND SIGMA FACTOR ACTIVATOR FECR-RELATED"/>
    <property type="match status" value="1"/>
</dbReference>
<feature type="domain" description="Protein FecR C-terminal" evidence="2">
    <location>
        <begin position="299"/>
        <end position="365"/>
    </location>
</feature>
<organism evidence="3 4">
    <name type="scientific">Chitinophaga defluvii</name>
    <dbReference type="NCBI Taxonomy" id="3163343"/>
    <lineage>
        <taxon>Bacteria</taxon>
        <taxon>Pseudomonadati</taxon>
        <taxon>Bacteroidota</taxon>
        <taxon>Chitinophagia</taxon>
        <taxon>Chitinophagales</taxon>
        <taxon>Chitinophagaceae</taxon>
        <taxon>Chitinophaga</taxon>
    </lineage>
</organism>
<evidence type="ECO:0000313" key="4">
    <source>
        <dbReference type="Proteomes" id="UP001549749"/>
    </source>
</evidence>
<dbReference type="RefSeq" id="WP_354661333.1">
    <property type="nucleotide sequence ID" value="NZ_JBEXAC010000002.1"/>
</dbReference>